<protein>
    <submittedName>
        <fullName evidence="1">Uncharacterized protein</fullName>
    </submittedName>
</protein>
<reference evidence="1" key="1">
    <citation type="submission" date="2022-12" db="EMBL/GenBank/DDBJ databases">
        <authorList>
            <person name="Alioto T."/>
            <person name="Alioto T."/>
            <person name="Gomez Garrido J."/>
        </authorList>
    </citation>
    <scope>NUCLEOTIDE SEQUENCE</scope>
</reference>
<name>A0AA35PIB4_9SAUR</name>
<dbReference type="Proteomes" id="UP001178461">
    <property type="component" value="Chromosome 12"/>
</dbReference>
<organism evidence="1 2">
    <name type="scientific">Podarcis lilfordi</name>
    <name type="common">Lilford's wall lizard</name>
    <dbReference type="NCBI Taxonomy" id="74358"/>
    <lineage>
        <taxon>Eukaryota</taxon>
        <taxon>Metazoa</taxon>
        <taxon>Chordata</taxon>
        <taxon>Craniata</taxon>
        <taxon>Vertebrata</taxon>
        <taxon>Euteleostomi</taxon>
        <taxon>Lepidosauria</taxon>
        <taxon>Squamata</taxon>
        <taxon>Bifurcata</taxon>
        <taxon>Unidentata</taxon>
        <taxon>Episquamata</taxon>
        <taxon>Laterata</taxon>
        <taxon>Lacertibaenia</taxon>
        <taxon>Lacertidae</taxon>
        <taxon>Podarcis</taxon>
    </lineage>
</organism>
<evidence type="ECO:0000313" key="2">
    <source>
        <dbReference type="Proteomes" id="UP001178461"/>
    </source>
</evidence>
<proteinExistence type="predicted"/>
<accession>A0AA35PIB4</accession>
<evidence type="ECO:0000313" key="1">
    <source>
        <dbReference type="EMBL" id="CAI5789189.1"/>
    </source>
</evidence>
<dbReference type="AlphaFoldDB" id="A0AA35PIB4"/>
<gene>
    <name evidence="1" type="ORF">PODLI_1B015579</name>
</gene>
<keyword evidence="2" id="KW-1185">Reference proteome</keyword>
<dbReference type="EMBL" id="OX395137">
    <property type="protein sequence ID" value="CAI5789189.1"/>
    <property type="molecule type" value="Genomic_DNA"/>
</dbReference>
<sequence>MKLKVGRCRRHKKKYIPVAVKICSPDESGLLLPGLTGLPGHQDGFQLLQWSPQVPDQA</sequence>